<evidence type="ECO:0000313" key="2">
    <source>
        <dbReference type="Proteomes" id="UP000198417"/>
    </source>
</evidence>
<keyword evidence="2" id="KW-1185">Reference proteome</keyword>
<proteinExistence type="predicted"/>
<name>A0A238X7H7_9RHOB</name>
<sequence>MRSFIERFVSGDHSGREHALTGLVGEARARKLLQSEITIERVEAEYLEMMRTELGYRFAGMSPIYNPDRNEIHFSLAYGTNHPEGMDVMRRAEFKALSSHDQTQFKKTQKKTGPDLFDCLEETMEYRGPYLRARQEHRLTASKLVASLLDAETNGIEFIQLAAKVQEKKFLTRTEIGDVLMDMSREGTIKPSWMDRGGKRPVGGDVLCLA</sequence>
<gene>
    <name evidence="1" type="ORF">SAMN06265370_109160</name>
</gene>
<evidence type="ECO:0000313" key="1">
    <source>
        <dbReference type="EMBL" id="SNR54986.1"/>
    </source>
</evidence>
<dbReference type="Proteomes" id="UP000198417">
    <property type="component" value="Unassembled WGS sequence"/>
</dbReference>
<reference evidence="1 2" key="1">
    <citation type="submission" date="2017-06" db="EMBL/GenBank/DDBJ databases">
        <authorList>
            <person name="Kim H.J."/>
            <person name="Triplett B.A."/>
        </authorList>
    </citation>
    <scope>NUCLEOTIDE SEQUENCE [LARGE SCALE GENOMIC DNA]</scope>
    <source>
        <strain evidence="1 2">DSM 29052</strain>
    </source>
</reference>
<dbReference type="EMBL" id="FZNN01000009">
    <property type="protein sequence ID" value="SNR54986.1"/>
    <property type="molecule type" value="Genomic_DNA"/>
</dbReference>
<protein>
    <submittedName>
        <fullName evidence="1">Uncharacterized protein</fullName>
    </submittedName>
</protein>
<dbReference type="AlphaFoldDB" id="A0A238X7H7"/>
<accession>A0A238X7H7</accession>
<organism evidence="1 2">
    <name type="scientific">Puniceibacterium sediminis</name>
    <dbReference type="NCBI Taxonomy" id="1608407"/>
    <lineage>
        <taxon>Bacteria</taxon>
        <taxon>Pseudomonadati</taxon>
        <taxon>Pseudomonadota</taxon>
        <taxon>Alphaproteobacteria</taxon>
        <taxon>Rhodobacterales</taxon>
        <taxon>Paracoccaceae</taxon>
        <taxon>Puniceibacterium</taxon>
    </lineage>
</organism>